<protein>
    <submittedName>
        <fullName evidence="2">Uncharacterized protein</fullName>
    </submittedName>
</protein>
<dbReference type="AlphaFoldDB" id="A0A814TI67"/>
<name>A0A814TI67_9BILA</name>
<feature type="non-terminal residue" evidence="2">
    <location>
        <position position="1"/>
    </location>
</feature>
<dbReference type="EMBL" id="CAJOBH010240549">
    <property type="protein sequence ID" value="CAF5107688.1"/>
    <property type="molecule type" value="Genomic_DNA"/>
</dbReference>
<organism evidence="2 4">
    <name type="scientific">Rotaria magnacalcarata</name>
    <dbReference type="NCBI Taxonomy" id="392030"/>
    <lineage>
        <taxon>Eukaryota</taxon>
        <taxon>Metazoa</taxon>
        <taxon>Spiralia</taxon>
        <taxon>Gnathifera</taxon>
        <taxon>Rotifera</taxon>
        <taxon>Eurotatoria</taxon>
        <taxon>Bdelloidea</taxon>
        <taxon>Philodinida</taxon>
        <taxon>Philodinidae</taxon>
        <taxon>Rotaria</taxon>
    </lineage>
</organism>
<gene>
    <name evidence="3" type="ORF">BYL167_LOCUS65230</name>
    <name evidence="2" type="ORF">CJN711_LOCUS10075</name>
</gene>
<proteinExistence type="predicted"/>
<evidence type="ECO:0000313" key="4">
    <source>
        <dbReference type="Proteomes" id="UP000663855"/>
    </source>
</evidence>
<dbReference type="EMBL" id="CAJNOV010004099">
    <property type="protein sequence ID" value="CAF1162356.1"/>
    <property type="molecule type" value="Genomic_DNA"/>
</dbReference>
<evidence type="ECO:0000256" key="1">
    <source>
        <dbReference type="SAM" id="Phobius"/>
    </source>
</evidence>
<comment type="caution">
    <text evidence="2">The sequence shown here is derived from an EMBL/GenBank/DDBJ whole genome shotgun (WGS) entry which is preliminary data.</text>
</comment>
<sequence>CGVLNGALSIFDGMFVVFWLGIIPHILMFIFGFLTFMNIRRTKRRIANKPSENTGSVVEPQR</sequence>
<evidence type="ECO:0000313" key="3">
    <source>
        <dbReference type="EMBL" id="CAF5107688.1"/>
    </source>
</evidence>
<dbReference type="Proteomes" id="UP000663855">
    <property type="component" value="Unassembled WGS sequence"/>
</dbReference>
<keyword evidence="1" id="KW-0472">Membrane</keyword>
<keyword evidence="1" id="KW-1133">Transmembrane helix</keyword>
<accession>A0A814TI67</accession>
<evidence type="ECO:0000313" key="2">
    <source>
        <dbReference type="EMBL" id="CAF1162356.1"/>
    </source>
</evidence>
<dbReference type="Proteomes" id="UP000681967">
    <property type="component" value="Unassembled WGS sequence"/>
</dbReference>
<reference evidence="2" key="1">
    <citation type="submission" date="2021-02" db="EMBL/GenBank/DDBJ databases">
        <authorList>
            <person name="Nowell W R."/>
        </authorList>
    </citation>
    <scope>NUCLEOTIDE SEQUENCE</scope>
</reference>
<keyword evidence="1" id="KW-0812">Transmembrane</keyword>
<feature type="transmembrane region" description="Helical" evidence="1">
    <location>
        <begin position="16"/>
        <end position="39"/>
    </location>
</feature>